<reference evidence="3 4" key="2">
    <citation type="submission" date="2018-12" db="EMBL/GenBank/DDBJ databases">
        <title>Nakamurella antarcticus sp. nov., isolated from Antarctica South Shetland Islands soil.</title>
        <authorList>
            <person name="Peng F."/>
        </authorList>
    </citation>
    <scope>NUCLEOTIDE SEQUENCE [LARGE SCALE GENOMIC DNA]</scope>
    <source>
        <strain evidence="3 4">S14-144</strain>
    </source>
</reference>
<name>A0A3G8ZKK8_9ACTN</name>
<dbReference type="InterPro" id="IPR016163">
    <property type="entry name" value="Ald_DH_C"/>
</dbReference>
<reference evidence="3 4" key="1">
    <citation type="submission" date="2018-11" db="EMBL/GenBank/DDBJ databases">
        <authorList>
            <person name="Da X."/>
        </authorList>
    </citation>
    <scope>NUCLEOTIDE SEQUENCE [LARGE SCALE GENOMIC DNA]</scope>
    <source>
        <strain evidence="3 4">S14-144</strain>
    </source>
</reference>
<organism evidence="3 4">
    <name type="scientific">Nakamurella antarctica</name>
    <dbReference type="NCBI Taxonomy" id="1902245"/>
    <lineage>
        <taxon>Bacteria</taxon>
        <taxon>Bacillati</taxon>
        <taxon>Actinomycetota</taxon>
        <taxon>Actinomycetes</taxon>
        <taxon>Nakamurellales</taxon>
        <taxon>Nakamurellaceae</taxon>
        <taxon>Nakamurella</taxon>
    </lineage>
</organism>
<dbReference type="RefSeq" id="WP_124798002.1">
    <property type="nucleotide sequence ID" value="NZ_CP034170.1"/>
</dbReference>
<sequence>MDIADTTAAFAELDNQLAAVASCEKVWAATSVRRRRELLLAVRDLVARDAELWAQTAAGLKRLPSRSPLVGEEWTSGPYALITALTTLAESAAALEAGRSPVDEYKFSRAPGGRTAVDILPHQVFDHLLFSGFSAQVWMPPGVTQQQVREQAGLALRDPVQTHGVGVVLGAGNITSIAPLDVLSELYASNRVVVLKLNPVMDAMLPVYQRVFAPLIELGVLFITTGGADVGQHLVQHHLIDHVHITGSAATHDAIVWGTDAADVAARKSAHNPVLSKPITSELGGVSPIIVLPGTWSKADLRFQAEHVATMRLHNNGYNCIAGQVVLMAESWPQKEEFVEQIRLALRRTPDRDDYYPGSGRRVQAARSAYPEAETISGVTLINDPADTEYLRQQETFAPVLGIIELPGADFLQTAVRSANDDFVGTLGVNIIAHPRTLAALGDRFENALAELRYGCIAVNAWTGVGFLNAAAAWGAFPGHTLADVQSGIGAVHNALLLKDPERTVVRGPFRPSPRSILQGEWSISPRPPWFVTNKTAARTGELLTAFAASPSWAKLPGIFASALRG</sequence>
<dbReference type="InterPro" id="IPR015590">
    <property type="entry name" value="Aldehyde_DH_dom"/>
</dbReference>
<dbReference type="Gene3D" id="3.40.309.10">
    <property type="entry name" value="Aldehyde Dehydrogenase, Chain A, domain 2"/>
    <property type="match status" value="1"/>
</dbReference>
<feature type="domain" description="Aldehyde dehydrogenase" evidence="2">
    <location>
        <begin position="192"/>
        <end position="346"/>
    </location>
</feature>
<dbReference type="KEGG" id="nak:EH165_03220"/>
<dbReference type="InterPro" id="IPR016161">
    <property type="entry name" value="Ald_DH/histidinol_DH"/>
</dbReference>
<gene>
    <name evidence="3" type="ORF">EH165_03220</name>
</gene>
<accession>A0A3G8ZKK8</accession>
<dbReference type="InterPro" id="IPR016162">
    <property type="entry name" value="Ald_DH_N"/>
</dbReference>
<dbReference type="OrthoDB" id="136308at2"/>
<dbReference type="Gene3D" id="3.40.605.10">
    <property type="entry name" value="Aldehyde Dehydrogenase, Chain A, domain 1"/>
    <property type="match status" value="1"/>
</dbReference>
<dbReference type="AlphaFoldDB" id="A0A3G8ZKK8"/>
<dbReference type="SUPFAM" id="SSF53720">
    <property type="entry name" value="ALDH-like"/>
    <property type="match status" value="1"/>
</dbReference>
<dbReference type="Proteomes" id="UP000268084">
    <property type="component" value="Chromosome"/>
</dbReference>
<protein>
    <submittedName>
        <fullName evidence="3">Aldehyde dehydrogenase family protein</fullName>
    </submittedName>
</protein>
<keyword evidence="1" id="KW-0560">Oxidoreductase</keyword>
<dbReference type="EMBL" id="CP034170">
    <property type="protein sequence ID" value="AZI57317.1"/>
    <property type="molecule type" value="Genomic_DNA"/>
</dbReference>
<evidence type="ECO:0000256" key="1">
    <source>
        <dbReference type="ARBA" id="ARBA00023002"/>
    </source>
</evidence>
<dbReference type="Pfam" id="PF00171">
    <property type="entry name" value="Aldedh"/>
    <property type="match status" value="1"/>
</dbReference>
<evidence type="ECO:0000313" key="3">
    <source>
        <dbReference type="EMBL" id="AZI57317.1"/>
    </source>
</evidence>
<evidence type="ECO:0000259" key="2">
    <source>
        <dbReference type="Pfam" id="PF00171"/>
    </source>
</evidence>
<evidence type="ECO:0000313" key="4">
    <source>
        <dbReference type="Proteomes" id="UP000268084"/>
    </source>
</evidence>
<dbReference type="GO" id="GO:0016620">
    <property type="term" value="F:oxidoreductase activity, acting on the aldehyde or oxo group of donors, NAD or NADP as acceptor"/>
    <property type="evidence" value="ECO:0007669"/>
    <property type="project" value="InterPro"/>
</dbReference>
<dbReference type="PANTHER" id="PTHR11699">
    <property type="entry name" value="ALDEHYDE DEHYDROGENASE-RELATED"/>
    <property type="match status" value="1"/>
</dbReference>
<proteinExistence type="predicted"/>
<keyword evidence="4" id="KW-1185">Reference proteome</keyword>